<dbReference type="AlphaFoldDB" id="A0A4R5NT42"/>
<dbReference type="RefSeq" id="WP_010620357.1">
    <property type="nucleotide sequence ID" value="NZ_CP042371.1"/>
</dbReference>
<reference evidence="2 3" key="1">
    <citation type="journal article" date="2019" name="Appl. Microbiol. Biotechnol.">
        <title>Uncovering carbohydrate metabolism through a genotype-phenotype association study of 56 lactic acid bacteria genomes.</title>
        <authorList>
            <person name="Buron-Moles G."/>
            <person name="Chailyan A."/>
            <person name="Dolejs I."/>
            <person name="Forster J."/>
            <person name="Miks M.H."/>
        </authorList>
    </citation>
    <scope>NUCLEOTIDE SEQUENCE [LARGE SCALE GENOMIC DNA]</scope>
    <source>
        <strain evidence="2 3">ATCC 49373</strain>
    </source>
</reference>
<dbReference type="InterPro" id="IPR039564">
    <property type="entry name" value="Peptidase_C39-like"/>
</dbReference>
<sequence length="498" mass="55017">MKRWGYILGGLVGAGILAGIVVKRHTEVDSASNYTIVLDDFSMASLQDSTNVKATDRSLELSDASKAGAVGQLTLPQLKLPPFKQLVASWNAYTPGESTVEVEARILVDKKWSLWHTFGKWGINVMKSSAKADIADPIAKLDTDTLLVRGNHVATAVQTRVHLRSANKNESPILKLISVSGSPKDGAFTRATDSERVSRVIDAPAYSQEIRDGKLAPVICSPTTISMAMNAQGKEVLPEEAAYRNYDLAYRGFGNWAFSTAMAGAYGFKSYACFTDISKLKREVDRGYPVGVSVQYTNNPQNHKLPYVENAPGDTAGHLLLVTGFVTQEDEEFVVVNDSYAPSNESANRVYKMDQFKRAWHSNLAYIVGSPYDEQPEIKPDTRRLAKLVKVDGTRTSYELMVGQDKVDLPVLMTAQTDPLTLRTGTVAYTLNDEIDEKLTLAERRFYYTDVDDQGNIQLDLDQIRQANDHATGITVYVMQMAQQTYVANLSISRDEEA</sequence>
<evidence type="ECO:0000313" key="2">
    <source>
        <dbReference type="EMBL" id="TDG79963.1"/>
    </source>
</evidence>
<name>A0A4R5NT42_9LACO</name>
<accession>A0A4R5NT42</accession>
<protein>
    <recommendedName>
        <fullName evidence="1">Peptidase C39-like domain-containing protein</fullName>
    </recommendedName>
</protein>
<organism evidence="2 3">
    <name type="scientific">Secundilactobacillus malefermentans</name>
    <dbReference type="NCBI Taxonomy" id="176292"/>
    <lineage>
        <taxon>Bacteria</taxon>
        <taxon>Bacillati</taxon>
        <taxon>Bacillota</taxon>
        <taxon>Bacilli</taxon>
        <taxon>Lactobacillales</taxon>
        <taxon>Lactobacillaceae</taxon>
        <taxon>Secundilactobacillus</taxon>
    </lineage>
</organism>
<dbReference type="OrthoDB" id="9789941at2"/>
<gene>
    <name evidence="2" type="ORF">C5L31_002182</name>
</gene>
<dbReference type="EMBL" id="PUFO01000016">
    <property type="protein sequence ID" value="TDG79963.1"/>
    <property type="molecule type" value="Genomic_DNA"/>
</dbReference>
<evidence type="ECO:0000259" key="1">
    <source>
        <dbReference type="Pfam" id="PF13529"/>
    </source>
</evidence>
<dbReference type="Gene3D" id="3.90.70.10">
    <property type="entry name" value="Cysteine proteinases"/>
    <property type="match status" value="1"/>
</dbReference>
<comment type="caution">
    <text evidence="2">The sequence shown here is derived from an EMBL/GenBank/DDBJ whole genome shotgun (WGS) entry which is preliminary data.</text>
</comment>
<dbReference type="STRING" id="1122149.FD44_GL001786"/>
<evidence type="ECO:0000313" key="3">
    <source>
        <dbReference type="Proteomes" id="UP000294854"/>
    </source>
</evidence>
<proteinExistence type="predicted"/>
<keyword evidence="3" id="KW-1185">Reference proteome</keyword>
<dbReference type="Pfam" id="PF13529">
    <property type="entry name" value="Peptidase_C39_2"/>
    <property type="match status" value="1"/>
</dbReference>
<dbReference type="Proteomes" id="UP000294854">
    <property type="component" value="Unassembled WGS sequence"/>
</dbReference>
<feature type="domain" description="Peptidase C39-like" evidence="1">
    <location>
        <begin position="202"/>
        <end position="340"/>
    </location>
</feature>